<comment type="caution">
    <text evidence="2">The sequence shown here is derived from an EMBL/GenBank/DDBJ whole genome shotgun (WGS) entry which is preliminary data.</text>
</comment>
<feature type="region of interest" description="Disordered" evidence="1">
    <location>
        <begin position="405"/>
        <end position="477"/>
    </location>
</feature>
<dbReference type="EMBL" id="JBEDNQ010000003">
    <property type="protein sequence ID" value="MEQ3550370.1"/>
    <property type="molecule type" value="Genomic_DNA"/>
</dbReference>
<dbReference type="InterPro" id="IPR036890">
    <property type="entry name" value="HATPase_C_sf"/>
</dbReference>
<name>A0ABV1K7A7_9PSEU</name>
<reference evidence="2 3" key="1">
    <citation type="submission" date="2024-03" db="EMBL/GenBank/DDBJ databases">
        <title>Draft genome sequence of Pseudonocardia nematodicida JCM 31783.</title>
        <authorList>
            <person name="Butdee W."/>
            <person name="Duangmal K."/>
        </authorList>
    </citation>
    <scope>NUCLEOTIDE SEQUENCE [LARGE SCALE GENOMIC DNA]</scope>
    <source>
        <strain evidence="2 3">JCM 31783</strain>
    </source>
</reference>
<dbReference type="NCBIfam" id="NF047352">
    <property type="entry name" value="P_loop_sacsin"/>
    <property type="match status" value="1"/>
</dbReference>
<evidence type="ECO:0000313" key="2">
    <source>
        <dbReference type="EMBL" id="MEQ3550370.1"/>
    </source>
</evidence>
<organism evidence="2 3">
    <name type="scientific">Pseudonocardia nematodicida</name>
    <dbReference type="NCBI Taxonomy" id="1206997"/>
    <lineage>
        <taxon>Bacteria</taxon>
        <taxon>Bacillati</taxon>
        <taxon>Actinomycetota</taxon>
        <taxon>Actinomycetes</taxon>
        <taxon>Pseudonocardiales</taxon>
        <taxon>Pseudonocardiaceae</taxon>
        <taxon>Pseudonocardia</taxon>
    </lineage>
</organism>
<gene>
    <name evidence="2" type="ORF">WIS52_07800</name>
</gene>
<evidence type="ECO:0000313" key="3">
    <source>
        <dbReference type="Proteomes" id="UP001494902"/>
    </source>
</evidence>
<accession>A0ABV1K7A7</accession>
<protein>
    <recommendedName>
        <fullName evidence="4">Molecular chaperone Hsp90</fullName>
    </recommendedName>
</protein>
<keyword evidence="3" id="KW-1185">Reference proteome</keyword>
<evidence type="ECO:0000256" key="1">
    <source>
        <dbReference type="SAM" id="MobiDB-lite"/>
    </source>
</evidence>
<dbReference type="RefSeq" id="WP_349297464.1">
    <property type="nucleotide sequence ID" value="NZ_JBEDNQ010000003.1"/>
</dbReference>
<sequence>MRCAFVGDRGGRIPGVRLGAGLRRRRGPRAGRFVVLSDPSGDLFGTAALRDGVLAAWAASPTRFREDVNTEDDLRRGGYADTWVAELLQNAADAAVEAGVPGRVRASVHDGELRIANTGVPLTAAGVAALAALRASAKRDVHGATGRFGVGFAAVLAVCSAPRLVSAAGGVAFSASRTASEVAALDGAAAAELARDARVPALRLVWPAEDPDGPPEGYATEVRLPPDAGDPAVLLDEFARTAADLLLALPALERVEAGDAVLTRDEPAPGRVRVSGPTGPREFRTGIRGEVRWVLPLASGEPAPLGPDAGEVLHAPTPSLEALSLPARLFAPFPLDPDRRRIRAEDPAADGLVADAAVAYADLVRSLAPEHRTSLVPAPAFPRSPLDARLREAIAAELARTPWLPAARAGRPPAVPRTDPSSESSSPAGGSWEVPAGGPGPGDDAAVPRTDPSSEFSSRGVRSWEVPAGGPGPSDADAVLAPDRAEWLDLGVDTPGLPELLAAADPAFERLIASGVTPPPGLDVDRLGPAGLAERLTGVDTDPAWWGRLYAALAPAVGTVPGLAAELGALPVPLADGRLVPGPASVLVASGGTAPAIPELRIVHPDAAHPLLHRLGAADADRETLLAAPALHEAVARSLDDAEAGLDTAPLAHAVLKLLDTPSAERDDRFGALALTDADGAPARADELVLPDAAVRDLLDPDVPVGVLAEEWLSAGRDALVAAGVLDRFAVVAFDPEVLHEAEAYLSSSSPDVDDLADALPAVRDLDLVADDAWPAALALLAGDRDTRAAMLTGHTAWWLARHVRLGGRLPSTWRLGSATDLAGLYDAVPETGVDEAVLAAIGVRTGPSVTCADDAAALLDRLAEADRPVSGAVAAAAHSALAAAVADGVVDLDDLDPPEQVRTVDGAVAPAEEAVVLDAPWVLPALDDIPAVPGGDDPETLAELLDLPLASDRVTGTVRGTGRPVEWASIPEAVLAARAVGADLPSDGPVLHDELVVDLDRGGRVAVPVWPGDDGRWHATDPVRALVAALGAQRRVRMIP</sequence>
<dbReference type="Proteomes" id="UP001494902">
    <property type="component" value="Unassembled WGS sequence"/>
</dbReference>
<feature type="compositionally biased region" description="Low complexity" evidence="1">
    <location>
        <begin position="421"/>
        <end position="448"/>
    </location>
</feature>
<dbReference type="SUPFAM" id="SSF55874">
    <property type="entry name" value="ATPase domain of HSP90 chaperone/DNA topoisomerase II/histidine kinase"/>
    <property type="match status" value="1"/>
</dbReference>
<proteinExistence type="predicted"/>
<evidence type="ECO:0008006" key="4">
    <source>
        <dbReference type="Google" id="ProtNLM"/>
    </source>
</evidence>